<dbReference type="InterPro" id="IPR001387">
    <property type="entry name" value="Cro/C1-type_HTH"/>
</dbReference>
<dbReference type="EMBL" id="JACCCO010000004">
    <property type="protein sequence ID" value="NYF44657.1"/>
    <property type="molecule type" value="Genomic_DNA"/>
</dbReference>
<dbReference type="Proteomes" id="UP000576393">
    <property type="component" value="Unassembled WGS sequence"/>
</dbReference>
<comment type="caution">
    <text evidence="2">The sequence shown here is derived from an EMBL/GenBank/DDBJ whole genome shotgun (WGS) entry which is preliminary data.</text>
</comment>
<dbReference type="SMART" id="SM00530">
    <property type="entry name" value="HTH_XRE"/>
    <property type="match status" value="1"/>
</dbReference>
<dbReference type="AlphaFoldDB" id="A0A852V4A5"/>
<keyword evidence="3" id="KW-1185">Reference proteome</keyword>
<dbReference type="PROSITE" id="PS50943">
    <property type="entry name" value="HTH_CROC1"/>
    <property type="match status" value="1"/>
</dbReference>
<dbReference type="Pfam" id="PF01381">
    <property type="entry name" value="HTH_3"/>
    <property type="match status" value="1"/>
</dbReference>
<organism evidence="2 3">
    <name type="scientific">Streptosporangium sandarakinum</name>
    <dbReference type="NCBI Taxonomy" id="1260955"/>
    <lineage>
        <taxon>Bacteria</taxon>
        <taxon>Bacillati</taxon>
        <taxon>Actinomycetota</taxon>
        <taxon>Actinomycetes</taxon>
        <taxon>Streptosporangiales</taxon>
        <taxon>Streptosporangiaceae</taxon>
        <taxon>Streptosporangium</taxon>
    </lineage>
</organism>
<evidence type="ECO:0000313" key="2">
    <source>
        <dbReference type="EMBL" id="NYF44657.1"/>
    </source>
</evidence>
<dbReference type="SUPFAM" id="SSF47413">
    <property type="entry name" value="lambda repressor-like DNA-binding domains"/>
    <property type="match status" value="1"/>
</dbReference>
<name>A0A852V4A5_9ACTN</name>
<dbReference type="Gene3D" id="1.10.260.40">
    <property type="entry name" value="lambda repressor-like DNA-binding domains"/>
    <property type="match status" value="1"/>
</dbReference>
<dbReference type="RefSeq" id="WP_179829147.1">
    <property type="nucleotide sequence ID" value="NZ_JACCCO010000004.1"/>
</dbReference>
<sequence length="413" mass="44751">MPNDAITHDQPGERIRTLRVTRGLTQEELAAASGVSLGVVRKIEQGGTARFETFHAIGKALGVVTMTFVQPGPPEPVTDGPNEMVLAPIRAAVAPALDLAGQPMYGTADADELSLTRLESAISNLGIIYHSNRYDALAGLLPQLIVSAQHHVAHLEDEPIHSAALRLRSDALNLAARYLIQVRAHDLALIAIQGAQRDALTIGDMQLAGAAISVQAWAMMRQGRFSEVIDLCLHAAELIEPRMSSATPTQLEAWGWLLARASAAAARNNQPTEAEEYANLAGMAGMRMGREYRDRHAGRSFGPLTAALLKTENAMVTGEPAKAVALHNALPRGVGRTDSNTWHRALLDAARANVRIGDVARATEIMINLRAKAPEWLRYQQLGRDTTREIISNVKRTLTTDQRALVDFFSLTD</sequence>
<protein>
    <submittedName>
        <fullName evidence="2">Transcriptional regulator with XRE-family HTH domain</fullName>
    </submittedName>
</protein>
<feature type="domain" description="HTH cro/C1-type" evidence="1">
    <location>
        <begin position="15"/>
        <end position="69"/>
    </location>
</feature>
<evidence type="ECO:0000259" key="1">
    <source>
        <dbReference type="PROSITE" id="PS50943"/>
    </source>
</evidence>
<proteinExistence type="predicted"/>
<gene>
    <name evidence="2" type="ORF">HDA43_006899</name>
</gene>
<evidence type="ECO:0000313" key="3">
    <source>
        <dbReference type="Proteomes" id="UP000576393"/>
    </source>
</evidence>
<dbReference type="GO" id="GO:0003677">
    <property type="term" value="F:DNA binding"/>
    <property type="evidence" value="ECO:0007669"/>
    <property type="project" value="InterPro"/>
</dbReference>
<dbReference type="CDD" id="cd00093">
    <property type="entry name" value="HTH_XRE"/>
    <property type="match status" value="1"/>
</dbReference>
<accession>A0A852V4A5</accession>
<reference evidence="2 3" key="1">
    <citation type="submission" date="2020-07" db="EMBL/GenBank/DDBJ databases">
        <title>Sequencing the genomes of 1000 actinobacteria strains.</title>
        <authorList>
            <person name="Klenk H.-P."/>
        </authorList>
    </citation>
    <scope>NUCLEOTIDE SEQUENCE [LARGE SCALE GENOMIC DNA]</scope>
    <source>
        <strain evidence="2 3">DSM 45763</strain>
    </source>
</reference>
<dbReference type="InterPro" id="IPR010982">
    <property type="entry name" value="Lambda_DNA-bd_dom_sf"/>
</dbReference>